<keyword evidence="8" id="KW-0378">Hydrolase</keyword>
<evidence type="ECO:0008006" key="22">
    <source>
        <dbReference type="Google" id="ProtNLM"/>
    </source>
</evidence>
<dbReference type="PRINTS" id="PR00756">
    <property type="entry name" value="ALADIPTASE"/>
</dbReference>
<evidence type="ECO:0000259" key="19">
    <source>
        <dbReference type="Pfam" id="PF17900"/>
    </source>
</evidence>
<dbReference type="InParanoid" id="B4N031"/>
<dbReference type="GO" id="GO:0043171">
    <property type="term" value="P:peptide catabolic process"/>
    <property type="evidence" value="ECO:0007669"/>
    <property type="project" value="TreeGrafter"/>
</dbReference>
<dbReference type="STRING" id="7260.B4N031"/>
<dbReference type="InterPro" id="IPR014782">
    <property type="entry name" value="Peptidase_M1_dom"/>
</dbReference>
<evidence type="ECO:0000256" key="9">
    <source>
        <dbReference type="ARBA" id="ARBA00022833"/>
    </source>
</evidence>
<evidence type="ECO:0000313" key="21">
    <source>
        <dbReference type="Proteomes" id="UP000007798"/>
    </source>
</evidence>
<organism evidence="20 21">
    <name type="scientific">Drosophila willistoni</name>
    <name type="common">Fruit fly</name>
    <dbReference type="NCBI Taxonomy" id="7260"/>
    <lineage>
        <taxon>Eukaryota</taxon>
        <taxon>Metazoa</taxon>
        <taxon>Ecdysozoa</taxon>
        <taxon>Arthropoda</taxon>
        <taxon>Hexapoda</taxon>
        <taxon>Insecta</taxon>
        <taxon>Pterygota</taxon>
        <taxon>Neoptera</taxon>
        <taxon>Endopterygota</taxon>
        <taxon>Diptera</taxon>
        <taxon>Brachycera</taxon>
        <taxon>Muscomorpha</taxon>
        <taxon>Ephydroidea</taxon>
        <taxon>Drosophilidae</taxon>
        <taxon>Drosophila</taxon>
        <taxon>Sophophora</taxon>
    </lineage>
</organism>
<dbReference type="GO" id="GO:0042277">
    <property type="term" value="F:peptide binding"/>
    <property type="evidence" value="ECO:0007669"/>
    <property type="project" value="TreeGrafter"/>
</dbReference>
<evidence type="ECO:0000256" key="3">
    <source>
        <dbReference type="ARBA" id="ARBA00022475"/>
    </source>
</evidence>
<evidence type="ECO:0000256" key="5">
    <source>
        <dbReference type="ARBA" id="ARBA00022670"/>
    </source>
</evidence>
<evidence type="ECO:0000256" key="1">
    <source>
        <dbReference type="ARBA" id="ARBA00004609"/>
    </source>
</evidence>
<dbReference type="Gene3D" id="1.10.390.10">
    <property type="entry name" value="Neutral Protease Domain 2"/>
    <property type="match status" value="1"/>
</dbReference>
<keyword evidence="11" id="KW-0472">Membrane</keyword>
<dbReference type="GO" id="GO:0005886">
    <property type="term" value="C:plasma membrane"/>
    <property type="evidence" value="ECO:0007669"/>
    <property type="project" value="UniProtKB-SubCell"/>
</dbReference>
<comment type="similarity">
    <text evidence="2">Belongs to the peptidase M1 family.</text>
</comment>
<feature type="binding site" evidence="15">
    <location>
        <position position="165"/>
    </location>
    <ligand>
        <name>Zn(2+)</name>
        <dbReference type="ChEBI" id="CHEBI:29105"/>
        <note>catalytic</note>
    </ligand>
</feature>
<dbReference type="Pfam" id="PF11838">
    <property type="entry name" value="ERAP1_C"/>
    <property type="match status" value="1"/>
</dbReference>
<keyword evidence="9 15" id="KW-0862">Zinc</keyword>
<dbReference type="SMR" id="B4N031"/>
<evidence type="ECO:0000256" key="11">
    <source>
        <dbReference type="ARBA" id="ARBA00023136"/>
    </source>
</evidence>
<dbReference type="SUPFAM" id="SSF63737">
    <property type="entry name" value="Leukotriene A4 hydrolase N-terminal domain"/>
    <property type="match status" value="1"/>
</dbReference>
<evidence type="ECO:0000256" key="7">
    <source>
        <dbReference type="ARBA" id="ARBA00022729"/>
    </source>
</evidence>
<feature type="binding site" evidence="15">
    <location>
        <position position="188"/>
    </location>
    <ligand>
        <name>Zn(2+)</name>
        <dbReference type="ChEBI" id="CHEBI:29105"/>
        <note>catalytic</note>
    </ligand>
</feature>
<dbReference type="GO" id="GO:0006508">
    <property type="term" value="P:proteolysis"/>
    <property type="evidence" value="ECO:0007669"/>
    <property type="project" value="UniProtKB-KW"/>
</dbReference>
<feature type="binding site" evidence="15">
    <location>
        <position position="169"/>
    </location>
    <ligand>
        <name>Zn(2+)</name>
        <dbReference type="ChEBI" id="CHEBI:29105"/>
        <note>catalytic</note>
    </ligand>
</feature>
<evidence type="ECO:0000256" key="15">
    <source>
        <dbReference type="PIRSR" id="PIRSR634016-3"/>
    </source>
</evidence>
<dbReference type="eggNOG" id="KOG1046">
    <property type="taxonomic scope" value="Eukaryota"/>
</dbReference>
<keyword evidence="6 15" id="KW-0479">Metal-binding</keyword>
<keyword evidence="12" id="KW-0325">Glycoprotein</keyword>
<evidence type="ECO:0000256" key="6">
    <source>
        <dbReference type="ARBA" id="ARBA00022723"/>
    </source>
</evidence>
<evidence type="ECO:0000313" key="20">
    <source>
        <dbReference type="EMBL" id="EDW77966.2"/>
    </source>
</evidence>
<dbReference type="EMBL" id="CH963920">
    <property type="protein sequence ID" value="EDW77966.2"/>
    <property type="molecule type" value="Genomic_DNA"/>
</dbReference>
<dbReference type="InterPro" id="IPR024571">
    <property type="entry name" value="ERAP1-like_C_dom"/>
</dbReference>
<name>B4N031_DROWI</name>
<dbReference type="GO" id="GO:0008270">
    <property type="term" value="F:zinc ion binding"/>
    <property type="evidence" value="ECO:0007669"/>
    <property type="project" value="InterPro"/>
</dbReference>
<evidence type="ECO:0000256" key="13">
    <source>
        <dbReference type="ARBA" id="ARBA00023288"/>
    </source>
</evidence>
<evidence type="ECO:0000256" key="4">
    <source>
        <dbReference type="ARBA" id="ARBA00022622"/>
    </source>
</evidence>
<evidence type="ECO:0000259" key="18">
    <source>
        <dbReference type="Pfam" id="PF11838"/>
    </source>
</evidence>
<dbReference type="PANTHER" id="PTHR11533">
    <property type="entry name" value="PROTEASE M1 ZINC METALLOPROTEASE"/>
    <property type="match status" value="1"/>
</dbReference>
<accession>B4N031</accession>
<dbReference type="InterPro" id="IPR001930">
    <property type="entry name" value="Peptidase_M1"/>
</dbReference>
<keyword evidence="5" id="KW-0645">Protease</keyword>
<dbReference type="Gene3D" id="2.60.40.1910">
    <property type="match status" value="1"/>
</dbReference>
<dbReference type="InterPro" id="IPR027268">
    <property type="entry name" value="Peptidase_M4/M1_CTD_sf"/>
</dbReference>
<protein>
    <recommendedName>
        <fullName evidence="22">Peptidase M1 membrane alanine aminopeptidase domain-containing protein</fullName>
    </recommendedName>
</protein>
<proteinExistence type="inferred from homology"/>
<keyword evidence="13" id="KW-0449">Lipoprotein</keyword>
<feature type="domain" description="Peptidase M1 membrane alanine aminopeptidase" evidence="17">
    <location>
        <begin position="98"/>
        <end position="318"/>
    </location>
</feature>
<dbReference type="Pfam" id="PF01433">
    <property type="entry name" value="Peptidase_M1"/>
    <property type="match status" value="1"/>
</dbReference>
<keyword evidence="7" id="KW-0732">Signal</keyword>
<dbReference type="FunFam" id="2.60.40.1910:FF:000008">
    <property type="entry name" value="Aminopeptidase"/>
    <property type="match status" value="1"/>
</dbReference>
<dbReference type="AlphaFoldDB" id="B4N031"/>
<evidence type="ECO:0000256" key="14">
    <source>
        <dbReference type="PIRSR" id="PIRSR634016-1"/>
    </source>
</evidence>
<evidence type="ECO:0000256" key="16">
    <source>
        <dbReference type="PIRSR" id="PIRSR634016-4"/>
    </source>
</evidence>
<dbReference type="OrthoDB" id="510539at2759"/>
<evidence type="ECO:0000256" key="2">
    <source>
        <dbReference type="ARBA" id="ARBA00010136"/>
    </source>
</evidence>
<comment type="subcellular location">
    <subcellularLocation>
        <location evidence="1">Cell membrane</location>
        <topology evidence="1">Lipid-anchor</topology>
        <topology evidence="1">GPI-anchor</topology>
    </subcellularLocation>
</comment>
<dbReference type="GO" id="GO:0005615">
    <property type="term" value="C:extracellular space"/>
    <property type="evidence" value="ECO:0007669"/>
    <property type="project" value="TreeGrafter"/>
</dbReference>
<keyword evidence="3" id="KW-1003">Cell membrane</keyword>
<keyword evidence="4" id="KW-0336">GPI-anchor</keyword>
<dbReference type="GO" id="GO:0098552">
    <property type="term" value="C:side of membrane"/>
    <property type="evidence" value="ECO:0007669"/>
    <property type="project" value="UniProtKB-KW"/>
</dbReference>
<gene>
    <name evidence="20" type="primary">Dwil\GK24266</name>
    <name evidence="20" type="ORF">Dwil_GK24266</name>
</gene>
<keyword evidence="21" id="KW-1185">Reference proteome</keyword>
<evidence type="ECO:0000256" key="12">
    <source>
        <dbReference type="ARBA" id="ARBA00023180"/>
    </source>
</evidence>
<evidence type="ECO:0000256" key="10">
    <source>
        <dbReference type="ARBA" id="ARBA00023049"/>
    </source>
</evidence>
<dbReference type="InterPro" id="IPR045357">
    <property type="entry name" value="Aminopeptidase_N-like_N"/>
</dbReference>
<evidence type="ECO:0000256" key="8">
    <source>
        <dbReference type="ARBA" id="ARBA00022801"/>
    </source>
</evidence>
<feature type="site" description="Transition state stabilizer" evidence="16">
    <location>
        <position position="251"/>
    </location>
</feature>
<dbReference type="CDD" id="cd09601">
    <property type="entry name" value="M1_APN-Q_like"/>
    <property type="match status" value="1"/>
</dbReference>
<reference evidence="20 21" key="1">
    <citation type="journal article" date="2007" name="Nature">
        <title>Evolution of genes and genomes on the Drosophila phylogeny.</title>
        <authorList>
            <consortium name="Drosophila 12 Genomes Consortium"/>
            <person name="Clark A.G."/>
            <person name="Eisen M.B."/>
            <person name="Smith D.R."/>
            <person name="Bergman C.M."/>
            <person name="Oliver B."/>
            <person name="Markow T.A."/>
            <person name="Kaufman T.C."/>
            <person name="Kellis M."/>
            <person name="Gelbart W."/>
            <person name="Iyer V.N."/>
            <person name="Pollard D.A."/>
            <person name="Sackton T.B."/>
            <person name="Larracuente A.M."/>
            <person name="Singh N.D."/>
            <person name="Abad J.P."/>
            <person name="Abt D.N."/>
            <person name="Adryan B."/>
            <person name="Aguade M."/>
            <person name="Akashi H."/>
            <person name="Anderson W.W."/>
            <person name="Aquadro C.F."/>
            <person name="Ardell D.H."/>
            <person name="Arguello R."/>
            <person name="Artieri C.G."/>
            <person name="Barbash D.A."/>
            <person name="Barker D."/>
            <person name="Barsanti P."/>
            <person name="Batterham P."/>
            <person name="Batzoglou S."/>
            <person name="Begun D."/>
            <person name="Bhutkar A."/>
            <person name="Blanco E."/>
            <person name="Bosak S.A."/>
            <person name="Bradley R.K."/>
            <person name="Brand A.D."/>
            <person name="Brent M.R."/>
            <person name="Brooks A.N."/>
            <person name="Brown R.H."/>
            <person name="Butlin R.K."/>
            <person name="Caggese C."/>
            <person name="Calvi B.R."/>
            <person name="Bernardo de Carvalho A."/>
            <person name="Caspi A."/>
            <person name="Castrezana S."/>
            <person name="Celniker S.E."/>
            <person name="Chang J.L."/>
            <person name="Chapple C."/>
            <person name="Chatterji S."/>
            <person name="Chinwalla A."/>
            <person name="Civetta A."/>
            <person name="Clifton S.W."/>
            <person name="Comeron J.M."/>
            <person name="Costello J.C."/>
            <person name="Coyne J.A."/>
            <person name="Daub J."/>
            <person name="David R.G."/>
            <person name="Delcher A.L."/>
            <person name="Delehaunty K."/>
            <person name="Do C.B."/>
            <person name="Ebling H."/>
            <person name="Edwards K."/>
            <person name="Eickbush T."/>
            <person name="Evans J.D."/>
            <person name="Filipski A."/>
            <person name="Findeiss S."/>
            <person name="Freyhult E."/>
            <person name="Fulton L."/>
            <person name="Fulton R."/>
            <person name="Garcia A.C."/>
            <person name="Gardiner A."/>
            <person name="Garfield D.A."/>
            <person name="Garvin B.E."/>
            <person name="Gibson G."/>
            <person name="Gilbert D."/>
            <person name="Gnerre S."/>
            <person name="Godfrey J."/>
            <person name="Good R."/>
            <person name="Gotea V."/>
            <person name="Gravely B."/>
            <person name="Greenberg A.J."/>
            <person name="Griffiths-Jones S."/>
            <person name="Gross S."/>
            <person name="Guigo R."/>
            <person name="Gustafson E.A."/>
            <person name="Haerty W."/>
            <person name="Hahn M.W."/>
            <person name="Halligan D.L."/>
            <person name="Halpern A.L."/>
            <person name="Halter G.M."/>
            <person name="Han M.V."/>
            <person name="Heger A."/>
            <person name="Hillier L."/>
            <person name="Hinrichs A.S."/>
            <person name="Holmes I."/>
            <person name="Hoskins R.A."/>
            <person name="Hubisz M.J."/>
            <person name="Hultmark D."/>
            <person name="Huntley M.A."/>
            <person name="Jaffe D.B."/>
            <person name="Jagadeeshan S."/>
            <person name="Jeck W.R."/>
            <person name="Johnson J."/>
            <person name="Jones C.D."/>
            <person name="Jordan W.C."/>
            <person name="Karpen G.H."/>
            <person name="Kataoka E."/>
            <person name="Keightley P.D."/>
            <person name="Kheradpour P."/>
            <person name="Kirkness E.F."/>
            <person name="Koerich L.B."/>
            <person name="Kristiansen K."/>
            <person name="Kudrna D."/>
            <person name="Kulathinal R.J."/>
            <person name="Kumar S."/>
            <person name="Kwok R."/>
            <person name="Lander E."/>
            <person name="Langley C.H."/>
            <person name="Lapoint R."/>
            <person name="Lazzaro B.P."/>
            <person name="Lee S.J."/>
            <person name="Levesque L."/>
            <person name="Li R."/>
            <person name="Lin C.F."/>
            <person name="Lin M.F."/>
            <person name="Lindblad-Toh K."/>
            <person name="Llopart A."/>
            <person name="Long M."/>
            <person name="Low L."/>
            <person name="Lozovsky E."/>
            <person name="Lu J."/>
            <person name="Luo M."/>
            <person name="Machado C.A."/>
            <person name="Makalowski W."/>
            <person name="Marzo M."/>
            <person name="Matsuda M."/>
            <person name="Matzkin L."/>
            <person name="McAllister B."/>
            <person name="McBride C.S."/>
            <person name="McKernan B."/>
            <person name="McKernan K."/>
            <person name="Mendez-Lago M."/>
            <person name="Minx P."/>
            <person name="Mollenhauer M.U."/>
            <person name="Montooth K."/>
            <person name="Mount S.M."/>
            <person name="Mu X."/>
            <person name="Myers E."/>
            <person name="Negre B."/>
            <person name="Newfeld S."/>
            <person name="Nielsen R."/>
            <person name="Noor M.A."/>
            <person name="O'Grady P."/>
            <person name="Pachter L."/>
            <person name="Papaceit M."/>
            <person name="Parisi M.J."/>
            <person name="Parisi M."/>
            <person name="Parts L."/>
            <person name="Pedersen J.S."/>
            <person name="Pesole G."/>
            <person name="Phillippy A.M."/>
            <person name="Ponting C.P."/>
            <person name="Pop M."/>
            <person name="Porcelli D."/>
            <person name="Powell J.R."/>
            <person name="Prohaska S."/>
            <person name="Pruitt K."/>
            <person name="Puig M."/>
            <person name="Quesneville H."/>
            <person name="Ram K.R."/>
            <person name="Rand D."/>
            <person name="Rasmussen M.D."/>
            <person name="Reed L.K."/>
            <person name="Reenan R."/>
            <person name="Reily A."/>
            <person name="Remington K.A."/>
            <person name="Rieger T.T."/>
            <person name="Ritchie M.G."/>
            <person name="Robin C."/>
            <person name="Rogers Y.H."/>
            <person name="Rohde C."/>
            <person name="Rozas J."/>
            <person name="Rubenfield M.J."/>
            <person name="Ruiz A."/>
            <person name="Russo S."/>
            <person name="Salzberg S.L."/>
            <person name="Sanchez-Gracia A."/>
            <person name="Saranga D.J."/>
            <person name="Sato H."/>
            <person name="Schaeffer S.W."/>
            <person name="Schatz M.C."/>
            <person name="Schlenke T."/>
            <person name="Schwartz R."/>
            <person name="Segarra C."/>
            <person name="Singh R.S."/>
            <person name="Sirot L."/>
            <person name="Sirota M."/>
            <person name="Sisneros N.B."/>
            <person name="Smith C.D."/>
            <person name="Smith T.F."/>
            <person name="Spieth J."/>
            <person name="Stage D.E."/>
            <person name="Stark A."/>
            <person name="Stephan W."/>
            <person name="Strausberg R.L."/>
            <person name="Strempel S."/>
            <person name="Sturgill D."/>
            <person name="Sutton G."/>
            <person name="Sutton G.G."/>
            <person name="Tao W."/>
            <person name="Teichmann S."/>
            <person name="Tobari Y.N."/>
            <person name="Tomimura Y."/>
            <person name="Tsolas J.M."/>
            <person name="Valente V.L."/>
            <person name="Venter E."/>
            <person name="Venter J.C."/>
            <person name="Vicario S."/>
            <person name="Vieira F.G."/>
            <person name="Vilella A.J."/>
            <person name="Villasante A."/>
            <person name="Walenz B."/>
            <person name="Wang J."/>
            <person name="Wasserman M."/>
            <person name="Watts T."/>
            <person name="Wilson D."/>
            <person name="Wilson R.K."/>
            <person name="Wing R.A."/>
            <person name="Wolfner M.F."/>
            <person name="Wong A."/>
            <person name="Wong G.K."/>
            <person name="Wu C.I."/>
            <person name="Wu G."/>
            <person name="Yamamoto D."/>
            <person name="Yang H.P."/>
            <person name="Yang S.P."/>
            <person name="Yorke J.A."/>
            <person name="Yoshida K."/>
            <person name="Zdobnov E."/>
            <person name="Zhang P."/>
            <person name="Zhang Y."/>
            <person name="Zimin A.V."/>
            <person name="Baldwin J."/>
            <person name="Abdouelleil A."/>
            <person name="Abdulkadir J."/>
            <person name="Abebe A."/>
            <person name="Abera B."/>
            <person name="Abreu J."/>
            <person name="Acer S.C."/>
            <person name="Aftuck L."/>
            <person name="Alexander A."/>
            <person name="An P."/>
            <person name="Anderson E."/>
            <person name="Anderson S."/>
            <person name="Arachi H."/>
            <person name="Azer M."/>
            <person name="Bachantsang P."/>
            <person name="Barry A."/>
            <person name="Bayul T."/>
            <person name="Berlin A."/>
            <person name="Bessette D."/>
            <person name="Bloom T."/>
            <person name="Blye J."/>
            <person name="Boguslavskiy L."/>
            <person name="Bonnet C."/>
            <person name="Boukhgalter B."/>
            <person name="Bourzgui I."/>
            <person name="Brown A."/>
            <person name="Cahill P."/>
            <person name="Channer S."/>
            <person name="Cheshatsang Y."/>
            <person name="Chuda L."/>
            <person name="Citroen M."/>
            <person name="Collymore A."/>
            <person name="Cooke P."/>
            <person name="Costello M."/>
            <person name="D'Aco K."/>
            <person name="Daza R."/>
            <person name="De Haan G."/>
            <person name="DeGray S."/>
            <person name="DeMaso C."/>
            <person name="Dhargay N."/>
            <person name="Dooley K."/>
            <person name="Dooley E."/>
            <person name="Doricent M."/>
            <person name="Dorje P."/>
            <person name="Dorjee K."/>
            <person name="Dupes A."/>
            <person name="Elong R."/>
            <person name="Falk J."/>
            <person name="Farina A."/>
            <person name="Faro S."/>
            <person name="Ferguson D."/>
            <person name="Fisher S."/>
            <person name="Foley C.D."/>
            <person name="Franke A."/>
            <person name="Friedrich D."/>
            <person name="Gadbois L."/>
            <person name="Gearin G."/>
            <person name="Gearin C.R."/>
            <person name="Giannoukos G."/>
            <person name="Goode T."/>
            <person name="Graham J."/>
            <person name="Grandbois E."/>
            <person name="Grewal S."/>
            <person name="Gyaltsen K."/>
            <person name="Hafez N."/>
            <person name="Hagos B."/>
            <person name="Hall J."/>
            <person name="Henson C."/>
            <person name="Hollinger A."/>
            <person name="Honan T."/>
            <person name="Huard M.D."/>
            <person name="Hughes L."/>
            <person name="Hurhula B."/>
            <person name="Husby M.E."/>
            <person name="Kamat A."/>
            <person name="Kanga B."/>
            <person name="Kashin S."/>
            <person name="Khazanovich D."/>
            <person name="Kisner P."/>
            <person name="Lance K."/>
            <person name="Lara M."/>
            <person name="Lee W."/>
            <person name="Lennon N."/>
            <person name="Letendre F."/>
            <person name="LeVine R."/>
            <person name="Lipovsky A."/>
            <person name="Liu X."/>
            <person name="Liu J."/>
            <person name="Liu S."/>
            <person name="Lokyitsang T."/>
            <person name="Lokyitsang Y."/>
            <person name="Lubonja R."/>
            <person name="Lui A."/>
            <person name="MacDonald P."/>
            <person name="Magnisalis V."/>
            <person name="Maru K."/>
            <person name="Matthews C."/>
            <person name="McCusker W."/>
            <person name="McDonough S."/>
            <person name="Mehta T."/>
            <person name="Meldrim J."/>
            <person name="Meneus L."/>
            <person name="Mihai O."/>
            <person name="Mihalev A."/>
            <person name="Mihova T."/>
            <person name="Mittelman R."/>
            <person name="Mlenga V."/>
            <person name="Montmayeur A."/>
            <person name="Mulrain L."/>
            <person name="Navidi A."/>
            <person name="Naylor J."/>
            <person name="Negash T."/>
            <person name="Nguyen T."/>
            <person name="Nguyen N."/>
            <person name="Nicol R."/>
            <person name="Norbu C."/>
            <person name="Norbu N."/>
            <person name="Novod N."/>
            <person name="O'Neill B."/>
            <person name="Osman S."/>
            <person name="Markiewicz E."/>
            <person name="Oyono O.L."/>
            <person name="Patti C."/>
            <person name="Phunkhang P."/>
            <person name="Pierre F."/>
            <person name="Priest M."/>
            <person name="Raghuraman S."/>
            <person name="Rege F."/>
            <person name="Reyes R."/>
            <person name="Rise C."/>
            <person name="Rogov P."/>
            <person name="Ross K."/>
            <person name="Ryan E."/>
            <person name="Settipalli S."/>
            <person name="Shea T."/>
            <person name="Sherpa N."/>
            <person name="Shi L."/>
            <person name="Shih D."/>
            <person name="Sparrow T."/>
            <person name="Spaulding J."/>
            <person name="Stalker J."/>
            <person name="Stange-Thomann N."/>
            <person name="Stavropoulos S."/>
            <person name="Stone C."/>
            <person name="Strader C."/>
            <person name="Tesfaye S."/>
            <person name="Thomson T."/>
            <person name="Thoulutsang Y."/>
            <person name="Thoulutsang D."/>
            <person name="Topham K."/>
            <person name="Topping I."/>
            <person name="Tsamla T."/>
            <person name="Vassiliev H."/>
            <person name="Vo A."/>
            <person name="Wangchuk T."/>
            <person name="Wangdi T."/>
            <person name="Weiand M."/>
            <person name="Wilkinson J."/>
            <person name="Wilson A."/>
            <person name="Yadav S."/>
            <person name="Young G."/>
            <person name="Yu Q."/>
            <person name="Zembek L."/>
            <person name="Zhong D."/>
            <person name="Zimmer A."/>
            <person name="Zwirko Z."/>
            <person name="Jaffe D.B."/>
            <person name="Alvarez P."/>
            <person name="Brockman W."/>
            <person name="Butler J."/>
            <person name="Chin C."/>
            <person name="Gnerre S."/>
            <person name="Grabherr M."/>
            <person name="Kleber M."/>
            <person name="Mauceli E."/>
            <person name="MacCallum I."/>
        </authorList>
    </citation>
    <scope>NUCLEOTIDE SEQUENCE [LARGE SCALE GENOMIC DNA]</scope>
    <source>
        <strain evidence="21">Tucson 14030-0811.24</strain>
    </source>
</reference>
<keyword evidence="10" id="KW-0482">Metalloprotease</keyword>
<feature type="active site" description="Proton acceptor" evidence="14">
    <location>
        <position position="166"/>
    </location>
</feature>
<dbReference type="InterPro" id="IPR034016">
    <property type="entry name" value="M1_APN-typ"/>
</dbReference>
<evidence type="ECO:0000259" key="17">
    <source>
        <dbReference type="Pfam" id="PF01433"/>
    </source>
</evidence>
<dbReference type="HOGENOM" id="CLU_003705_4_6_1"/>
<comment type="cofactor">
    <cofactor evidence="15">
        <name>Zn(2+)</name>
        <dbReference type="ChEBI" id="CHEBI:29105"/>
    </cofactor>
    <text evidence="15">Binds 1 zinc ion per subunit.</text>
</comment>
<dbReference type="SUPFAM" id="SSF55486">
    <property type="entry name" value="Metalloproteases ('zincins'), catalytic domain"/>
    <property type="match status" value="1"/>
</dbReference>
<dbReference type="InterPro" id="IPR042097">
    <property type="entry name" value="Aminopeptidase_N-like_N_sf"/>
</dbReference>
<dbReference type="Pfam" id="PF17900">
    <property type="entry name" value="Peptidase_M1_N"/>
    <property type="match status" value="1"/>
</dbReference>
<feature type="domain" description="ERAP1-like C-terminal" evidence="18">
    <location>
        <begin position="395"/>
        <end position="482"/>
    </location>
</feature>
<dbReference type="GO" id="GO:0005737">
    <property type="term" value="C:cytoplasm"/>
    <property type="evidence" value="ECO:0007669"/>
    <property type="project" value="TreeGrafter"/>
</dbReference>
<dbReference type="Gene3D" id="2.60.40.1730">
    <property type="entry name" value="tricorn interacting facor f3 domain"/>
    <property type="match status" value="1"/>
</dbReference>
<dbReference type="PANTHER" id="PTHR11533:SF253">
    <property type="entry name" value="AMINOPEPTIDASE-RELATED"/>
    <property type="match status" value="1"/>
</dbReference>
<feature type="domain" description="Aminopeptidase N-like N-terminal" evidence="19">
    <location>
        <begin position="1"/>
        <end position="58"/>
    </location>
</feature>
<dbReference type="Proteomes" id="UP000007798">
    <property type="component" value="Unassembled WGS sequence"/>
</dbReference>
<dbReference type="GO" id="GO:0070006">
    <property type="term" value="F:metalloaminopeptidase activity"/>
    <property type="evidence" value="ECO:0007669"/>
    <property type="project" value="TreeGrafter"/>
</dbReference>
<dbReference type="Gene3D" id="1.25.50.20">
    <property type="match status" value="1"/>
</dbReference>
<dbReference type="InterPro" id="IPR050344">
    <property type="entry name" value="Peptidase_M1_aminopeptidases"/>
</dbReference>
<sequence length="500" mass="58994">MPCFDEPALRATFNVTLGHHKRYQSFSNMPMLRMRPNYDLRDYVWCNYEITPPMPTYLLAYSVNEFKCTRSRTTKGKLVTFRTCQMGGPPNSTLYVSNLSPKLLEYFSNLFDSPFPLEKIDQLVMRDQTSGMENWGLVLYGFSTLTTHKPIEYDYYNRIAHIVGHELAHMWFGNLVTVAWWSDFWLKEGFASYFSILGVDYLHPDWNHNNREFGLLKQIAYYLDGQHNVSLSHKVGKTSLEQLMENNELVYFKSIFIIRKMHAMLGDKAFYQGLRSYLTQYGYGSTHKDELWIQLQRANDHWGSLPKGFKVKTIMDSWTLQHGYPILTVFRSMDGKCVTVTQKHFFVNSNRSEAWWIPLSYTTELEQNFNDTRPSIWIKGEPSINIHFNELKDKWIIFDIQSYGYFRINYDNQNWHLLAKALRQNHHIFHELNRVQLVSDALFLHHQNLLDQDVLHHLLSYLVQERSYAVWRPYIAELETHRKELVVAGLVAAQLLLVHN</sequence>